<organism evidence="1">
    <name type="scientific">uncultured organism</name>
    <dbReference type="NCBI Taxonomy" id="155900"/>
    <lineage>
        <taxon>unclassified sequences</taxon>
        <taxon>environmental samples</taxon>
    </lineage>
</organism>
<protein>
    <recommendedName>
        <fullName evidence="2">TIGR03016 family PEP-CTERM system-associated outer membrane protein</fullName>
    </recommendedName>
</protein>
<proteinExistence type="predicted"/>
<dbReference type="AlphaFoldDB" id="A0A5B8RFH0"/>
<name>A0A5B8RFH0_9ZZZZ</name>
<reference evidence="1" key="1">
    <citation type="submission" date="2019-06" db="EMBL/GenBank/DDBJ databases">
        <authorList>
            <person name="Murdoch R.W."/>
            <person name="Fathepure B."/>
        </authorList>
    </citation>
    <scope>NUCLEOTIDE SEQUENCE</scope>
</reference>
<evidence type="ECO:0000313" key="1">
    <source>
        <dbReference type="EMBL" id="QEA06264.1"/>
    </source>
</evidence>
<sequence length="436" mass="48925">MRAWGRVRRPCVSGWLLLSGVWGLCAVAAAAPRGDYNVFLEQTYTDNAPLEADAQSDWLTVLGVEGVLSEHGGRLDADLRARVAREEYYRNTVEDDTALSLLADTRFWLRPRTLSWAFYDRFARVGETVEDAERPGAQQNANVVWTGPDAAFHLGPVDDWLLGGRVGHTYFESDADSVRYAANTGWRHRTDENAELTVIGRAQQVDFKEQSDTAIDYDRYDLFAGHQRTGGSPLQWRAQLGMSRVELDGRDSDDALLLDSEVTYRRSAPTLVGARLAHQYTDATGRLLDTSGILRGLEPVTDLSVGTSLIYERRYELFFRREAPIWTAEARGYYVDEDFKTEDSDRDISGLRLSGSRSLSARADLGGEVYGERIHYQLFEREDKDYGASVSLTWRLGSELRLRGAVGHIVRNSDVDAAEYEENRVLIALVYGGSLD</sequence>
<accession>A0A5B8RFH0</accession>
<evidence type="ECO:0008006" key="2">
    <source>
        <dbReference type="Google" id="ProtNLM"/>
    </source>
</evidence>
<dbReference type="SUPFAM" id="SSF56935">
    <property type="entry name" value="Porins"/>
    <property type="match status" value="1"/>
</dbReference>
<dbReference type="EMBL" id="MN079133">
    <property type="protein sequence ID" value="QEA06264.1"/>
    <property type="molecule type" value="Genomic_DNA"/>
</dbReference>
<gene>
    <name evidence="1" type="ORF">KBTEX_02595</name>
</gene>